<feature type="region of interest" description="Disordered" evidence="1">
    <location>
        <begin position="235"/>
        <end position="261"/>
    </location>
</feature>
<proteinExistence type="predicted"/>
<accession>A0ABY5Y9H8</accession>
<dbReference type="RefSeq" id="WP_260572753.1">
    <property type="nucleotide sequence ID" value="NZ_CP104205.1"/>
</dbReference>
<protein>
    <submittedName>
        <fullName evidence="2">Phage Gp37/Gp68 family protein</fullName>
    </submittedName>
</protein>
<dbReference type="InterPro" id="IPR011101">
    <property type="entry name" value="DUF5131"/>
</dbReference>
<organism evidence="2 3">
    <name type="scientific">Maribacter litopenaei</name>
    <dbReference type="NCBI Taxonomy" id="2976127"/>
    <lineage>
        <taxon>Bacteria</taxon>
        <taxon>Pseudomonadati</taxon>
        <taxon>Bacteroidota</taxon>
        <taxon>Flavobacteriia</taxon>
        <taxon>Flavobacteriales</taxon>
        <taxon>Flavobacteriaceae</taxon>
        <taxon>Maribacter</taxon>
    </lineage>
</organism>
<dbReference type="Pfam" id="PF07505">
    <property type="entry name" value="DUF5131"/>
    <property type="match status" value="1"/>
</dbReference>
<keyword evidence="3" id="KW-1185">Reference proteome</keyword>
<evidence type="ECO:0000313" key="3">
    <source>
        <dbReference type="Proteomes" id="UP001059209"/>
    </source>
</evidence>
<evidence type="ECO:0000313" key="2">
    <source>
        <dbReference type="EMBL" id="UWX54899.1"/>
    </source>
</evidence>
<feature type="compositionally biased region" description="Basic and acidic residues" evidence="1">
    <location>
        <begin position="235"/>
        <end position="246"/>
    </location>
</feature>
<gene>
    <name evidence="2" type="ORF">NYZ99_19525</name>
</gene>
<dbReference type="Proteomes" id="UP001059209">
    <property type="component" value="Chromosome"/>
</dbReference>
<name>A0ABY5Y9H8_9FLAO</name>
<dbReference type="EMBL" id="CP104205">
    <property type="protein sequence ID" value="UWX54899.1"/>
    <property type="molecule type" value="Genomic_DNA"/>
</dbReference>
<evidence type="ECO:0000256" key="1">
    <source>
        <dbReference type="SAM" id="MobiDB-lite"/>
    </source>
</evidence>
<reference evidence="2" key="1">
    <citation type="submission" date="2022-09" db="EMBL/GenBank/DDBJ databases">
        <title>Maribacter litopenaei sp. nov., isolated from the intestinal tract of the Pacific White Shrimp, Litopenaeus vannamei.</title>
        <authorList>
            <person name="Kim S.Y."/>
            <person name="Hwang C.Y."/>
        </authorList>
    </citation>
    <scope>NUCLEOTIDE SEQUENCE</scope>
    <source>
        <strain evidence="2">HL-LV01</strain>
    </source>
</reference>
<sequence>MENTKIEWADDSWNPWYGCQKVSPGCKYCYMYRDRQHVDASVVSRSKTKFKDPLSFKEPRLIFTCSWSDWFVPEADQWRDEAWGIIKRTPYHTYQVLTKRPERIRDNLPYSFKTYKNVWMGVSVESQEYVHRIEYLKGLPCTTFVSFEPLLGPITWNSTMSELDWIIIGGESGNDEGKFKYRKMELSWAVDLAHKAKENNVRVFMKQLGTYQAKKLGLLDKDGGNIKEFPESLRIREHPSSHEEKKERRKRNMGQQIQFDF</sequence>